<accession>A0A9X6UC10</accession>
<sequence>MKGVVRLTVVIDYEKMLRAENLKAIQDFTGAETEEEMMKLHMSQLSESIVSIVQKPLMEYELDGKFIDDNHAQQQAPTEWTPSEEDYKSVEHEVENVQEIAEPDVEFLEKNLSLVKEFEDDIERVSTELGIPKSIRINGDMLQAIQSGIDYLTKSQTENGVLTRYNGFPVEVQGMEEKYQILYQEYNSQTNGVYTHNK</sequence>
<protein>
    <submittedName>
        <fullName evidence="1">Uncharacterized protein</fullName>
    </submittedName>
</protein>
<dbReference type="AlphaFoldDB" id="A0A9X6UC10"/>
<name>A0A9X6UC10_BACCE</name>
<reference evidence="1 2" key="1">
    <citation type="submission" date="2017-09" db="EMBL/GenBank/DDBJ databases">
        <title>Large-scale bioinformatics analysis of Bacillus genomes uncovers conserved roles of natural products in bacterial physiology.</title>
        <authorList>
            <consortium name="Agbiome Team Llc"/>
            <person name="Bleich R.M."/>
            <person name="Kirk G.J."/>
            <person name="Santa Maria K.C."/>
            <person name="Allen S.E."/>
            <person name="Farag S."/>
            <person name="Shank E.A."/>
            <person name="Bowers A."/>
        </authorList>
    </citation>
    <scope>NUCLEOTIDE SEQUENCE [LARGE SCALE GENOMIC DNA]</scope>
    <source>
        <strain evidence="1 2">AFS027647</strain>
    </source>
</reference>
<proteinExistence type="predicted"/>
<dbReference type="RefSeq" id="WP_098126366.1">
    <property type="nucleotide sequence ID" value="NZ_NUAN01000071.1"/>
</dbReference>
<evidence type="ECO:0000313" key="1">
    <source>
        <dbReference type="EMBL" id="PEN97765.1"/>
    </source>
</evidence>
<comment type="caution">
    <text evidence="1">The sequence shown here is derived from an EMBL/GenBank/DDBJ whole genome shotgun (WGS) entry which is preliminary data.</text>
</comment>
<gene>
    <name evidence="1" type="ORF">CN553_11980</name>
</gene>
<evidence type="ECO:0000313" key="2">
    <source>
        <dbReference type="Proteomes" id="UP000220691"/>
    </source>
</evidence>
<organism evidence="1 2">
    <name type="scientific">Bacillus cereus</name>
    <dbReference type="NCBI Taxonomy" id="1396"/>
    <lineage>
        <taxon>Bacteria</taxon>
        <taxon>Bacillati</taxon>
        <taxon>Bacillota</taxon>
        <taxon>Bacilli</taxon>
        <taxon>Bacillales</taxon>
        <taxon>Bacillaceae</taxon>
        <taxon>Bacillus</taxon>
        <taxon>Bacillus cereus group</taxon>
    </lineage>
</organism>
<dbReference type="Proteomes" id="UP000220691">
    <property type="component" value="Unassembled WGS sequence"/>
</dbReference>
<dbReference type="EMBL" id="NUAN01000071">
    <property type="protein sequence ID" value="PEN97765.1"/>
    <property type="molecule type" value="Genomic_DNA"/>
</dbReference>